<sequence length="116" mass="13215">MNIDSIEEVSSELGDILNTVKLGTNFQNELNAKVTNAHEACCQKLLSHESRKKSLLHKFQLLQSEAPDILQVELVLNQIDSNRAKIAALQEDLDPVRDQIIEMEELIEGMLRDYLR</sequence>
<dbReference type="AlphaFoldDB" id="A0ABD2QCS5"/>
<organism evidence="1 2">
    <name type="scientific">Cichlidogyrus casuarinus</name>
    <dbReference type="NCBI Taxonomy" id="1844966"/>
    <lineage>
        <taxon>Eukaryota</taxon>
        <taxon>Metazoa</taxon>
        <taxon>Spiralia</taxon>
        <taxon>Lophotrochozoa</taxon>
        <taxon>Platyhelminthes</taxon>
        <taxon>Monogenea</taxon>
        <taxon>Monopisthocotylea</taxon>
        <taxon>Dactylogyridea</taxon>
        <taxon>Ancyrocephalidae</taxon>
        <taxon>Cichlidogyrus</taxon>
    </lineage>
</organism>
<proteinExistence type="predicted"/>
<evidence type="ECO:0000313" key="2">
    <source>
        <dbReference type="Proteomes" id="UP001626550"/>
    </source>
</evidence>
<comment type="caution">
    <text evidence="1">The sequence shown here is derived from an EMBL/GenBank/DDBJ whole genome shotgun (WGS) entry which is preliminary data.</text>
</comment>
<protein>
    <submittedName>
        <fullName evidence="1">Uncharacterized protein</fullName>
    </submittedName>
</protein>
<keyword evidence="2" id="KW-1185">Reference proteome</keyword>
<evidence type="ECO:0000313" key="1">
    <source>
        <dbReference type="EMBL" id="KAL3317300.1"/>
    </source>
</evidence>
<dbReference type="EMBL" id="JBJKFK010000403">
    <property type="protein sequence ID" value="KAL3317300.1"/>
    <property type="molecule type" value="Genomic_DNA"/>
</dbReference>
<accession>A0ABD2QCS5</accession>
<reference evidence="1 2" key="1">
    <citation type="submission" date="2024-11" db="EMBL/GenBank/DDBJ databases">
        <title>Adaptive evolution of stress response genes in parasites aligns with host niche diversity.</title>
        <authorList>
            <person name="Hahn C."/>
            <person name="Resl P."/>
        </authorList>
    </citation>
    <scope>NUCLEOTIDE SEQUENCE [LARGE SCALE GENOMIC DNA]</scope>
    <source>
        <strain evidence="1">EGGRZ-B1_66</strain>
        <tissue evidence="1">Body</tissue>
    </source>
</reference>
<dbReference type="Proteomes" id="UP001626550">
    <property type="component" value="Unassembled WGS sequence"/>
</dbReference>
<gene>
    <name evidence="1" type="ORF">Ciccas_004053</name>
</gene>
<name>A0ABD2QCS5_9PLAT</name>